<dbReference type="PANTHER" id="PTHR33164:SF43">
    <property type="entry name" value="HTH-TYPE TRANSCRIPTIONAL REPRESSOR YETL"/>
    <property type="match status" value="1"/>
</dbReference>
<dbReference type="InterPro" id="IPR036390">
    <property type="entry name" value="WH_DNA-bd_sf"/>
</dbReference>
<proteinExistence type="predicted"/>
<dbReference type="Gene3D" id="1.10.10.10">
    <property type="entry name" value="Winged helix-like DNA-binding domain superfamily/Winged helix DNA-binding domain"/>
    <property type="match status" value="1"/>
</dbReference>
<dbReference type="PROSITE" id="PS50995">
    <property type="entry name" value="HTH_MARR_2"/>
    <property type="match status" value="1"/>
</dbReference>
<reference evidence="3" key="1">
    <citation type="journal article" date="2019" name="Int. J. Syst. Evol. Microbiol.">
        <title>The Global Catalogue of Microorganisms (GCM) 10K type strain sequencing project: providing services to taxonomists for standard genome sequencing and annotation.</title>
        <authorList>
            <consortium name="The Broad Institute Genomics Platform"/>
            <consortium name="The Broad Institute Genome Sequencing Center for Infectious Disease"/>
            <person name="Wu L."/>
            <person name="Ma J."/>
        </authorList>
    </citation>
    <scope>NUCLEOTIDE SEQUENCE [LARGE SCALE GENOMIC DNA]</scope>
    <source>
        <strain evidence="3">KCTC 42217</strain>
    </source>
</reference>
<dbReference type="SMART" id="SM00347">
    <property type="entry name" value="HTH_MARR"/>
    <property type="match status" value="1"/>
</dbReference>
<dbReference type="PANTHER" id="PTHR33164">
    <property type="entry name" value="TRANSCRIPTIONAL REGULATOR, MARR FAMILY"/>
    <property type="match status" value="1"/>
</dbReference>
<dbReference type="Pfam" id="PF12802">
    <property type="entry name" value="MarR_2"/>
    <property type="match status" value="1"/>
</dbReference>
<feature type="domain" description="HTH marR-type" evidence="1">
    <location>
        <begin position="4"/>
        <end position="136"/>
    </location>
</feature>
<keyword evidence="3" id="KW-1185">Reference proteome</keyword>
<accession>A0ABW4ZIQ9</accession>
<evidence type="ECO:0000259" key="1">
    <source>
        <dbReference type="PROSITE" id="PS50995"/>
    </source>
</evidence>
<dbReference type="InterPro" id="IPR036388">
    <property type="entry name" value="WH-like_DNA-bd_sf"/>
</dbReference>
<organism evidence="2 3">
    <name type="scientific">Paradesertivirga mongoliensis</name>
    <dbReference type="NCBI Taxonomy" id="2100740"/>
    <lineage>
        <taxon>Bacteria</taxon>
        <taxon>Pseudomonadati</taxon>
        <taxon>Bacteroidota</taxon>
        <taxon>Sphingobacteriia</taxon>
        <taxon>Sphingobacteriales</taxon>
        <taxon>Sphingobacteriaceae</taxon>
        <taxon>Paradesertivirga</taxon>
    </lineage>
</organism>
<dbReference type="InterPro" id="IPR000835">
    <property type="entry name" value="HTH_MarR-typ"/>
</dbReference>
<evidence type="ECO:0000313" key="3">
    <source>
        <dbReference type="Proteomes" id="UP001597387"/>
    </source>
</evidence>
<dbReference type="InterPro" id="IPR039422">
    <property type="entry name" value="MarR/SlyA-like"/>
</dbReference>
<dbReference type="SUPFAM" id="SSF46785">
    <property type="entry name" value="Winged helix' DNA-binding domain"/>
    <property type="match status" value="1"/>
</dbReference>
<evidence type="ECO:0000313" key="2">
    <source>
        <dbReference type="EMBL" id="MFD2161925.1"/>
    </source>
</evidence>
<protein>
    <submittedName>
        <fullName evidence="2">MarR family winged helix-turn-helix transcriptional regulator</fullName>
    </submittedName>
</protein>
<name>A0ABW4ZIQ9_9SPHI</name>
<dbReference type="Proteomes" id="UP001597387">
    <property type="component" value="Unassembled WGS sequence"/>
</dbReference>
<dbReference type="PRINTS" id="PR00598">
    <property type="entry name" value="HTHMARR"/>
</dbReference>
<dbReference type="EMBL" id="JBHUHZ010000001">
    <property type="protein sequence ID" value="MFD2161925.1"/>
    <property type="molecule type" value="Genomic_DNA"/>
</dbReference>
<comment type="caution">
    <text evidence="2">The sequence shown here is derived from an EMBL/GenBank/DDBJ whole genome shotgun (WGS) entry which is preliminary data.</text>
</comment>
<sequence>MAMKQPLAQLLISVTKKYLSIFSQQTGGLDIDRYQYVLVLINLHKEQLTQKALSELLEVDKSFMVNIVDYLSSKGYVVREKNINDRRQQVIKLTDKAREAIPKIEKVISRLNKQSMENLSEEKIQIFSEVLLQISHNLAEVEPKNITINYKNR</sequence>
<gene>
    <name evidence="2" type="ORF">ACFSJU_05930</name>
</gene>
<dbReference type="RefSeq" id="WP_255898288.1">
    <property type="nucleotide sequence ID" value="NZ_JAFMZO010000001.1"/>
</dbReference>